<evidence type="ECO:0000256" key="1">
    <source>
        <dbReference type="ARBA" id="ARBA00038240"/>
    </source>
</evidence>
<dbReference type="STRING" id="937218.SAMN06297251_11824"/>
<dbReference type="Gene3D" id="3.90.1200.10">
    <property type="match status" value="1"/>
</dbReference>
<dbReference type="SUPFAM" id="SSF56112">
    <property type="entry name" value="Protein kinase-like (PK-like)"/>
    <property type="match status" value="1"/>
</dbReference>
<dbReference type="InterPro" id="IPR011009">
    <property type="entry name" value="Kinase-like_dom_sf"/>
</dbReference>
<evidence type="ECO:0000259" key="2">
    <source>
        <dbReference type="Pfam" id="PF01636"/>
    </source>
</evidence>
<keyword evidence="4" id="KW-1185">Reference proteome</keyword>
<evidence type="ECO:0000313" key="3">
    <source>
        <dbReference type="EMBL" id="SMD01276.1"/>
    </source>
</evidence>
<dbReference type="Pfam" id="PF01636">
    <property type="entry name" value="APH"/>
    <property type="match status" value="1"/>
</dbReference>
<gene>
    <name evidence="3" type="ORF">SAMN06297251_11824</name>
</gene>
<dbReference type="AlphaFoldDB" id="A0A1W2DW68"/>
<dbReference type="InterPro" id="IPR050249">
    <property type="entry name" value="Pseudomonas-type_ThrB"/>
</dbReference>
<sequence>MRVENQAGCVEKSEKPIGLASFSQSHVEAAMSALATSPGILEIDALGALLWRHYGLSGEIEILSSEVEQTAEIRFPTGERLIFKTAREKPAVESFRFQSAALSALEGSKGFVAPTIIRTLDGAAMFEEAGASGYLQSLVEGVPLHREARSPDLLDRCGRALAHLDRALAVHDDLPGARRPVLWHIGCWPRLIELERHLPEGEMGQAVARAMRDYLRRVEPALCDVPWQVTHNDPSPFNTLAAGERIAFIDFGDGGFGPQIQDLAIAASHQVADPASPLGGAEHLIAGYASILPLSKLETTLLVGLMKARQSALILINHWRASLFPGETAYIMKNVARAKTGLAILDRLSPGEGEAAVRAALAASSR</sequence>
<dbReference type="PANTHER" id="PTHR21064:SF6">
    <property type="entry name" value="AMINOGLYCOSIDE PHOSPHOTRANSFERASE DOMAIN-CONTAINING PROTEIN"/>
    <property type="match status" value="1"/>
</dbReference>
<dbReference type="RefSeq" id="WP_244557007.1">
    <property type="nucleotide sequence ID" value="NZ_FWXR01000018.1"/>
</dbReference>
<keyword evidence="3" id="KW-0418">Kinase</keyword>
<dbReference type="EMBL" id="FWXR01000018">
    <property type="protein sequence ID" value="SMD01276.1"/>
    <property type="molecule type" value="Genomic_DNA"/>
</dbReference>
<dbReference type="GO" id="GO:0019202">
    <property type="term" value="F:amino acid kinase activity"/>
    <property type="evidence" value="ECO:0007669"/>
    <property type="project" value="TreeGrafter"/>
</dbReference>
<accession>A0A1W2DW68</accession>
<keyword evidence="3" id="KW-0808">Transferase</keyword>
<name>A0A1W2DW68_9HYPH</name>
<protein>
    <submittedName>
        <fullName evidence="3">Ser/Thr protein kinase RdoA involved in Cpx stress response, MazF antagonist</fullName>
    </submittedName>
</protein>
<dbReference type="Proteomes" id="UP000192656">
    <property type="component" value="Unassembled WGS sequence"/>
</dbReference>
<organism evidence="3 4">
    <name type="scientific">Fulvimarina manganoxydans</name>
    <dbReference type="NCBI Taxonomy" id="937218"/>
    <lineage>
        <taxon>Bacteria</taxon>
        <taxon>Pseudomonadati</taxon>
        <taxon>Pseudomonadota</taxon>
        <taxon>Alphaproteobacteria</taxon>
        <taxon>Hyphomicrobiales</taxon>
        <taxon>Aurantimonadaceae</taxon>
        <taxon>Fulvimarina</taxon>
    </lineage>
</organism>
<feature type="domain" description="Aminoglycoside phosphotransferase" evidence="2">
    <location>
        <begin position="65"/>
        <end position="280"/>
    </location>
</feature>
<dbReference type="PANTHER" id="PTHR21064">
    <property type="entry name" value="AMINOGLYCOSIDE PHOSPHOTRANSFERASE DOMAIN-CONTAINING PROTEIN-RELATED"/>
    <property type="match status" value="1"/>
</dbReference>
<reference evidence="3 4" key="1">
    <citation type="submission" date="2017-04" db="EMBL/GenBank/DDBJ databases">
        <authorList>
            <person name="Afonso C.L."/>
            <person name="Miller P.J."/>
            <person name="Scott M.A."/>
            <person name="Spackman E."/>
            <person name="Goraichik I."/>
            <person name="Dimitrov K.M."/>
            <person name="Suarez D.L."/>
            <person name="Swayne D.E."/>
        </authorList>
    </citation>
    <scope>NUCLEOTIDE SEQUENCE [LARGE SCALE GENOMIC DNA]</scope>
    <source>
        <strain evidence="3 4">CGMCC 1.10972</strain>
    </source>
</reference>
<evidence type="ECO:0000313" key="4">
    <source>
        <dbReference type="Proteomes" id="UP000192656"/>
    </source>
</evidence>
<proteinExistence type="inferred from homology"/>
<dbReference type="InterPro" id="IPR002575">
    <property type="entry name" value="Aminoglycoside_PTrfase"/>
</dbReference>
<comment type="similarity">
    <text evidence="1">Belongs to the pseudomonas-type ThrB family.</text>
</comment>